<proteinExistence type="predicted"/>
<dbReference type="GO" id="GO:0005886">
    <property type="term" value="C:plasma membrane"/>
    <property type="evidence" value="ECO:0007669"/>
    <property type="project" value="TreeGrafter"/>
</dbReference>
<dbReference type="STRING" id="1161099.SAMN05444817_10361"/>
<dbReference type="RefSeq" id="WP_076598698.1">
    <property type="nucleotide sequence ID" value="NZ_CP046976.1"/>
</dbReference>
<dbReference type="SUPFAM" id="SSF69593">
    <property type="entry name" value="Glycerol-3-phosphate (1)-acyltransferase"/>
    <property type="match status" value="1"/>
</dbReference>
<name>A0A1N7J0L2_9CORY</name>
<dbReference type="OrthoDB" id="9808424at2"/>
<dbReference type="Proteomes" id="UP000186292">
    <property type="component" value="Unassembled WGS sequence"/>
</dbReference>
<accession>A0A1N7J0L2</accession>
<dbReference type="GO" id="GO:0006654">
    <property type="term" value="P:phosphatidic acid biosynthetic process"/>
    <property type="evidence" value="ECO:0007669"/>
    <property type="project" value="TreeGrafter"/>
</dbReference>
<evidence type="ECO:0000256" key="2">
    <source>
        <dbReference type="ARBA" id="ARBA00023315"/>
    </source>
</evidence>
<reference evidence="5" key="1">
    <citation type="submission" date="2017-01" db="EMBL/GenBank/DDBJ databases">
        <authorList>
            <person name="Varghese N."/>
            <person name="Submissions S."/>
        </authorList>
    </citation>
    <scope>NUCLEOTIDE SEQUENCE [LARGE SCALE GENOMIC DNA]</scope>
    <source>
        <strain evidence="5">DSM 44531</strain>
    </source>
</reference>
<dbReference type="PANTHER" id="PTHR10434">
    <property type="entry name" value="1-ACYL-SN-GLYCEROL-3-PHOSPHATE ACYLTRANSFERASE"/>
    <property type="match status" value="1"/>
</dbReference>
<dbReference type="GO" id="GO:0003841">
    <property type="term" value="F:1-acylglycerol-3-phosphate O-acyltransferase activity"/>
    <property type="evidence" value="ECO:0007669"/>
    <property type="project" value="TreeGrafter"/>
</dbReference>
<dbReference type="PANTHER" id="PTHR10434:SF11">
    <property type="entry name" value="1-ACYL-SN-GLYCEROL-3-PHOSPHATE ACYLTRANSFERASE"/>
    <property type="match status" value="1"/>
</dbReference>
<dbReference type="EMBL" id="FTOF01000003">
    <property type="protein sequence ID" value="SIS42797.1"/>
    <property type="molecule type" value="Genomic_DNA"/>
</dbReference>
<dbReference type="InterPro" id="IPR002123">
    <property type="entry name" value="Plipid/glycerol_acylTrfase"/>
</dbReference>
<gene>
    <name evidence="4" type="ORF">SAMN05444817_10361</name>
</gene>
<dbReference type="SMART" id="SM00563">
    <property type="entry name" value="PlsC"/>
    <property type="match status" value="1"/>
</dbReference>
<dbReference type="Pfam" id="PF01553">
    <property type="entry name" value="Acyltransferase"/>
    <property type="match status" value="1"/>
</dbReference>
<dbReference type="CDD" id="cd07989">
    <property type="entry name" value="LPLAT_AGPAT-like"/>
    <property type="match status" value="1"/>
</dbReference>
<sequence length="250" mass="28270">MNNKWYKFFKYILIGPWLRIWNRPETEGLEHIPPEGAPALMVSNHQAVMDSFYFPLVCPRQLVHPAKQEYFTAPGVVGRIQKFFFTSVGQVPIDRQAKDAGAHLLEVAQDVFDKGDLFCIYPEGTRSPDGRIYKGKTGMARVAMESGVPCIPVAMIGTRNANPIGSWIPRPAKVRVKIGEPVDPHQWARDNGYEPNDSAVWRPFTDFFMERLVELSGYEYVDAYAGDVKKSLEAGNGYPEGTEPDWQNMQ</sequence>
<keyword evidence="1 4" id="KW-0808">Transferase</keyword>
<evidence type="ECO:0000313" key="4">
    <source>
        <dbReference type="EMBL" id="SIS42797.1"/>
    </source>
</evidence>
<protein>
    <submittedName>
        <fullName evidence="4">1-acyl-sn-glycerol-3-phosphate acyltransferase</fullName>
    </submittedName>
</protein>
<organism evidence="4 5">
    <name type="scientific">Corynebacterium appendicis CIP 107643</name>
    <dbReference type="NCBI Taxonomy" id="1161099"/>
    <lineage>
        <taxon>Bacteria</taxon>
        <taxon>Bacillati</taxon>
        <taxon>Actinomycetota</taxon>
        <taxon>Actinomycetes</taxon>
        <taxon>Mycobacteriales</taxon>
        <taxon>Corynebacteriaceae</taxon>
        <taxon>Corynebacterium</taxon>
    </lineage>
</organism>
<evidence type="ECO:0000256" key="1">
    <source>
        <dbReference type="ARBA" id="ARBA00022679"/>
    </source>
</evidence>
<feature type="domain" description="Phospholipid/glycerol acyltransferase" evidence="3">
    <location>
        <begin position="39"/>
        <end position="158"/>
    </location>
</feature>
<evidence type="ECO:0000313" key="5">
    <source>
        <dbReference type="Proteomes" id="UP000186292"/>
    </source>
</evidence>
<evidence type="ECO:0000259" key="3">
    <source>
        <dbReference type="SMART" id="SM00563"/>
    </source>
</evidence>
<keyword evidence="5" id="KW-1185">Reference proteome</keyword>
<keyword evidence="2 4" id="KW-0012">Acyltransferase</keyword>
<dbReference type="AlphaFoldDB" id="A0A1N7J0L2"/>